<dbReference type="Proteomes" id="UP000031465">
    <property type="component" value="Unassembled WGS sequence"/>
</dbReference>
<evidence type="ECO:0000313" key="2">
    <source>
        <dbReference type="Proteomes" id="UP000031465"/>
    </source>
</evidence>
<evidence type="ECO:0008006" key="3">
    <source>
        <dbReference type="Google" id="ProtNLM"/>
    </source>
</evidence>
<organism evidence="1 2">
    <name type="scientific">Candidatus Protochlamydia amoebophila</name>
    <dbReference type="NCBI Taxonomy" id="362787"/>
    <lineage>
        <taxon>Bacteria</taxon>
        <taxon>Pseudomonadati</taxon>
        <taxon>Chlamydiota</taxon>
        <taxon>Chlamydiia</taxon>
        <taxon>Parachlamydiales</taxon>
        <taxon>Parachlamydiaceae</taxon>
        <taxon>Candidatus Protochlamydia</taxon>
    </lineage>
</organism>
<proteinExistence type="predicted"/>
<dbReference type="Gene3D" id="3.30.1460.10">
    <property type="match status" value="1"/>
</dbReference>
<evidence type="ECO:0000313" key="1">
    <source>
        <dbReference type="EMBL" id="KIC70719.1"/>
    </source>
</evidence>
<gene>
    <name evidence="1" type="ORF">DB44_GE00170</name>
</gene>
<comment type="caution">
    <text evidence="1">The sequence shown here is derived from an EMBL/GenBank/DDBJ whole genome shotgun (WGS) entry which is preliminary data.</text>
</comment>
<reference evidence="1 2" key="1">
    <citation type="journal article" date="2014" name="Mol. Biol. Evol.">
        <title>Massive expansion of Ubiquitination-related gene families within the Chlamydiae.</title>
        <authorList>
            <person name="Domman D."/>
            <person name="Collingro A."/>
            <person name="Lagkouvardos I."/>
            <person name="Gehre L."/>
            <person name="Weinmaier T."/>
            <person name="Rattei T."/>
            <person name="Subtil A."/>
            <person name="Horn M."/>
        </authorList>
    </citation>
    <scope>NUCLEOTIDE SEQUENCE [LARGE SCALE GENOMIC DNA]</scope>
    <source>
        <strain evidence="1 2">EI2</strain>
    </source>
</reference>
<dbReference type="PATRIC" id="fig|362787.3.peg.2090"/>
<name>A0A0C1GYQ3_9BACT</name>
<accession>A0A0C1GYQ3</accession>
<dbReference type="AlphaFoldDB" id="A0A0C1GYQ3"/>
<dbReference type="EMBL" id="JSAN01000150">
    <property type="protein sequence ID" value="KIC70719.1"/>
    <property type="molecule type" value="Genomic_DNA"/>
</dbReference>
<protein>
    <recommendedName>
        <fullName evidence="3">Type III secretion specific chlamydia chaperone 1</fullName>
    </recommendedName>
</protein>
<dbReference type="SUPFAM" id="SSF69635">
    <property type="entry name" value="Type III secretory system chaperone-like"/>
    <property type="match status" value="1"/>
</dbReference>
<sequence>MTLRWEMLIEKDIQKILHQLAEGSGIQIPVEGSDINIRFLDNDSKLSLSSSVYHGGNYIPSSVRDCLSHKSPFSHLSSIYTYLFIDEQRYQIYLHYLGHANILNLEELKNLLEEFNAIAEKWRFYLDEHDKHDLIYVRVK</sequence>